<accession>A0AA35QA74</accession>
<feature type="repeat" description="ANK" evidence="3">
    <location>
        <begin position="1056"/>
        <end position="1088"/>
    </location>
</feature>
<dbReference type="Pfam" id="PF12796">
    <property type="entry name" value="Ank_2"/>
    <property type="match status" value="2"/>
</dbReference>
<feature type="repeat" description="ANK" evidence="3">
    <location>
        <begin position="1021"/>
        <end position="1053"/>
    </location>
</feature>
<reference evidence="5" key="1">
    <citation type="submission" date="2023-01" db="EMBL/GenBank/DDBJ databases">
        <authorList>
            <person name="Piombo E."/>
        </authorList>
    </citation>
    <scope>NUCLEOTIDE SEQUENCE</scope>
</reference>
<protein>
    <recommendedName>
        <fullName evidence="4">Clr5 domain-containing protein</fullName>
    </recommendedName>
</protein>
<name>A0AA35QA74_9HYPO</name>
<evidence type="ECO:0000256" key="2">
    <source>
        <dbReference type="ARBA" id="ARBA00023043"/>
    </source>
</evidence>
<dbReference type="PANTHER" id="PTHR24141">
    <property type="entry name" value="2-5A-DEPENDENT RIBONUCLEASE"/>
    <property type="match status" value="1"/>
</dbReference>
<dbReference type="PROSITE" id="PS50297">
    <property type="entry name" value="ANK_REP_REGION"/>
    <property type="match status" value="4"/>
</dbReference>
<dbReference type="PROSITE" id="PS50088">
    <property type="entry name" value="ANK_REPEAT"/>
    <property type="match status" value="4"/>
</dbReference>
<evidence type="ECO:0000256" key="1">
    <source>
        <dbReference type="ARBA" id="ARBA00022737"/>
    </source>
</evidence>
<proteinExistence type="predicted"/>
<organism evidence="5 6">
    <name type="scientific">Clonostachys chloroleuca</name>
    <dbReference type="NCBI Taxonomy" id="1926264"/>
    <lineage>
        <taxon>Eukaryota</taxon>
        <taxon>Fungi</taxon>
        <taxon>Dikarya</taxon>
        <taxon>Ascomycota</taxon>
        <taxon>Pezizomycotina</taxon>
        <taxon>Sordariomycetes</taxon>
        <taxon>Hypocreomycetidae</taxon>
        <taxon>Hypocreales</taxon>
        <taxon>Bionectriaceae</taxon>
        <taxon>Clonostachys</taxon>
    </lineage>
</organism>
<keyword evidence="6" id="KW-1185">Reference proteome</keyword>
<evidence type="ECO:0000313" key="5">
    <source>
        <dbReference type="EMBL" id="CAI6098272.1"/>
    </source>
</evidence>
<dbReference type="GO" id="GO:0003723">
    <property type="term" value="F:RNA binding"/>
    <property type="evidence" value="ECO:0007669"/>
    <property type="project" value="TreeGrafter"/>
</dbReference>
<dbReference type="GO" id="GO:0006396">
    <property type="term" value="P:RNA processing"/>
    <property type="evidence" value="ECO:0007669"/>
    <property type="project" value="TreeGrafter"/>
</dbReference>
<gene>
    <name evidence="5" type="ORF">CCHLO57077_00002271</name>
</gene>
<dbReference type="InterPro" id="IPR002110">
    <property type="entry name" value="Ankyrin_rpt"/>
</dbReference>
<keyword evidence="2 3" id="KW-0040">ANK repeat</keyword>
<dbReference type="EMBL" id="CABFNP030001299">
    <property type="protein sequence ID" value="CAI6098272.1"/>
    <property type="molecule type" value="Genomic_DNA"/>
</dbReference>
<dbReference type="SMART" id="SM00248">
    <property type="entry name" value="ANK"/>
    <property type="match status" value="9"/>
</dbReference>
<dbReference type="Gene3D" id="1.25.40.20">
    <property type="entry name" value="Ankyrin repeat-containing domain"/>
    <property type="match status" value="2"/>
</dbReference>
<dbReference type="AlphaFoldDB" id="A0AA35QA74"/>
<evidence type="ECO:0000259" key="4">
    <source>
        <dbReference type="Pfam" id="PF14420"/>
    </source>
</evidence>
<dbReference type="InterPro" id="IPR025676">
    <property type="entry name" value="Clr5_dom"/>
</dbReference>
<evidence type="ECO:0000313" key="6">
    <source>
        <dbReference type="Proteomes" id="UP001160390"/>
    </source>
</evidence>
<feature type="domain" description="Clr5" evidence="4">
    <location>
        <begin position="10"/>
        <end position="69"/>
    </location>
</feature>
<evidence type="ECO:0000256" key="3">
    <source>
        <dbReference type="PROSITE-ProRule" id="PRU00023"/>
    </source>
</evidence>
<dbReference type="InterPro" id="IPR036770">
    <property type="entry name" value="Ankyrin_rpt-contain_sf"/>
</dbReference>
<dbReference type="SUPFAM" id="SSF48403">
    <property type="entry name" value="Ankyrin repeat"/>
    <property type="match status" value="3"/>
</dbReference>
<comment type="caution">
    <text evidence="5">The sequence shown here is derived from an EMBL/GenBank/DDBJ whole genome shotgun (WGS) entry which is preliminary data.</text>
</comment>
<dbReference type="Pfam" id="PF14420">
    <property type="entry name" value="Clr5"/>
    <property type="match status" value="1"/>
</dbReference>
<dbReference type="PANTHER" id="PTHR24141:SF1">
    <property type="entry name" value="2-5A-DEPENDENT RIBONUCLEASE"/>
    <property type="match status" value="1"/>
</dbReference>
<feature type="repeat" description="ANK" evidence="3">
    <location>
        <begin position="1091"/>
        <end position="1123"/>
    </location>
</feature>
<dbReference type="Proteomes" id="UP001160390">
    <property type="component" value="Unassembled WGS sequence"/>
</dbReference>
<sequence length="1191" mass="133125">MPPSFRKIRPEVWERHKRTILDLWLNEKLPLKGSSENGRNVMQVMHDEHDFHATASQFETKIRLWGAAKNLRRRDWEIILPLYDELERQGQAPRVRVGEHIFTESKVKRARREYLRAGLVTNRDNSAPSSDPIQARLWNIEVRQDDGQYLEYSSTRLDSNSLAVTDSSNIGQGDMQNDLPITNGQWLHIEPPSPLGILSMRNTPEIKPMDFRFRLNSPDDPSSQNPDQLISSVLESYTLPYTLDVDFNGYALSSAWDNEIGNPISCIPFSMSPPRICLSNQIELILRNSFSSVQLPRRRYDSLSMIIEQLVSLPVANICGRDLAASSAQASYESISLRDFSGRILYSIANNFSGLEGVGFATIFSLLELVPGIESDFLEWLRSDNPMVSKPLAKNLFRAAIEAGNEQVMDIVLKTTAGRINKIDVDETILSGGARYSPIALASSRFHLGIVKTLLLHGAKVGISDRASQEVEINVCPLKVIIEMWFDKHHSPMEKQAIQIFESIAIHGAPNAPELFVLILGAIQKTNLRDMRTKKYYGFSQEMGSKLIEILFQIIPKECYPELLNRNIGKKPKKFAKVIQPLLYKILKELENRTANNIAQSLLSTYVDNQFELSSLGDHSEVLKEALILTILRNNAELTEYLLGLIKPDDRHLTAAVHVGNLALIDSILDHGVSAHGRMMCSRHLCYASADRHWWTTETGKGEVDRKCLVGREDGEFCEPTTPLAEAIRLQNTELIHRLENSGALNALLSEKGQLHFEAAARASSEVGNFSYLKQLLNSIPHLALSSLLVPIQNAIESGHFEAAWGLITRYPKAGSGIRIMDTDKVRDILSAIVLNHGGLEFLERVMEYWDCFNYYHVRQQLIVDAVQIGDRRIIEYLVHLDHRLLSRDFLLKTPLDAVVETHNVELVRLLLEWGAPPRGLDKAVATGDEAIVRLFLRHGADPADQKAFSEAVKSSNKSLLPVFVSEFFSRYPNGIRGFCGYILIEAIEMLEENNTIFDTIIRRILEGGADPVATDWVQSKQVSALLQAIKLNNISIVELLLGKGADINRPAKRGLKRTPLQQACEKGGFQMVKYLLDRGADVHAPPAVNGGATALQLAAIQGNVRIARLLLDSGANINEAPAAVNGRTALQGAAEYGRVSVLDLLLVEGKGIYTSTDIESASKYAKENGHRGCEYMLRLARFRTGREAIL</sequence>
<keyword evidence="1" id="KW-0677">Repeat</keyword>
<dbReference type="GO" id="GO:0004540">
    <property type="term" value="F:RNA nuclease activity"/>
    <property type="evidence" value="ECO:0007669"/>
    <property type="project" value="TreeGrafter"/>
</dbReference>
<feature type="repeat" description="ANK" evidence="3">
    <location>
        <begin position="1126"/>
        <end position="1158"/>
    </location>
</feature>